<dbReference type="Proteomes" id="UP000518752">
    <property type="component" value="Unassembled WGS sequence"/>
</dbReference>
<dbReference type="EMBL" id="JAACJN010000128">
    <property type="protein sequence ID" value="KAF5369240.1"/>
    <property type="molecule type" value="Genomic_DNA"/>
</dbReference>
<evidence type="ECO:0000313" key="3">
    <source>
        <dbReference type="EMBL" id="KAF5369240.1"/>
    </source>
</evidence>
<proteinExistence type="predicted"/>
<name>A0A8H5GHX1_9AGAR</name>
<protein>
    <submittedName>
        <fullName evidence="2">Uncharacterized protein</fullName>
    </submittedName>
</protein>
<feature type="region of interest" description="Disordered" evidence="1">
    <location>
        <begin position="89"/>
        <end position="115"/>
    </location>
</feature>
<gene>
    <name evidence="2" type="ORF">D9757_012602</name>
    <name evidence="3" type="ORF">D9757_013254</name>
</gene>
<evidence type="ECO:0000313" key="2">
    <source>
        <dbReference type="EMBL" id="KAF5365126.1"/>
    </source>
</evidence>
<dbReference type="EMBL" id="JAACJN010000174">
    <property type="protein sequence ID" value="KAF5365126.1"/>
    <property type="molecule type" value="Genomic_DNA"/>
</dbReference>
<feature type="compositionally biased region" description="Polar residues" evidence="1">
    <location>
        <begin position="89"/>
        <end position="98"/>
    </location>
</feature>
<comment type="caution">
    <text evidence="2">The sequence shown here is derived from an EMBL/GenBank/DDBJ whole genome shotgun (WGS) entry which is preliminary data.</text>
</comment>
<dbReference type="AlphaFoldDB" id="A0A8H5GHX1"/>
<reference evidence="2 4" key="1">
    <citation type="journal article" date="2020" name="ISME J.">
        <title>Uncovering the hidden diversity of litter-decomposition mechanisms in mushroom-forming fungi.</title>
        <authorList>
            <person name="Floudas D."/>
            <person name="Bentzer J."/>
            <person name="Ahren D."/>
            <person name="Johansson T."/>
            <person name="Persson P."/>
            <person name="Tunlid A."/>
        </authorList>
    </citation>
    <scope>NUCLEOTIDE SEQUENCE [LARGE SCALE GENOMIC DNA]</scope>
    <source>
        <strain evidence="2 4">CBS 406.79</strain>
    </source>
</reference>
<dbReference type="OrthoDB" id="2931344at2759"/>
<organism evidence="2 4">
    <name type="scientific">Collybiopsis confluens</name>
    <dbReference type="NCBI Taxonomy" id="2823264"/>
    <lineage>
        <taxon>Eukaryota</taxon>
        <taxon>Fungi</taxon>
        <taxon>Dikarya</taxon>
        <taxon>Basidiomycota</taxon>
        <taxon>Agaricomycotina</taxon>
        <taxon>Agaricomycetes</taxon>
        <taxon>Agaricomycetidae</taxon>
        <taxon>Agaricales</taxon>
        <taxon>Marasmiineae</taxon>
        <taxon>Omphalotaceae</taxon>
        <taxon>Collybiopsis</taxon>
    </lineage>
</organism>
<keyword evidence="4" id="KW-1185">Reference proteome</keyword>
<evidence type="ECO:0000313" key="4">
    <source>
        <dbReference type="Proteomes" id="UP000518752"/>
    </source>
</evidence>
<accession>A0A8H5GHX1</accession>
<evidence type="ECO:0000256" key="1">
    <source>
        <dbReference type="SAM" id="MobiDB-lite"/>
    </source>
</evidence>
<sequence length="151" mass="16853">MSMSISTINTTVPEVPETREQVIDTISEFQSMETSYSEICNRALESIEAFLSYPGLDEGVREKLRILLLKISQKKDQILSLISQAQDTLDSAQDNSSSKGDHDEEDDGNDTDSIDSRTMAEYEETINEFTAMTTELNQQLALFSAVVSVKN</sequence>
<feature type="compositionally biased region" description="Acidic residues" evidence="1">
    <location>
        <begin position="103"/>
        <end position="113"/>
    </location>
</feature>